<comment type="caution">
    <text evidence="2">The sequence shown here is derived from an EMBL/GenBank/DDBJ whole genome shotgun (WGS) entry which is preliminary data.</text>
</comment>
<evidence type="ECO:0000256" key="1">
    <source>
        <dbReference type="SAM" id="MobiDB-lite"/>
    </source>
</evidence>
<gene>
    <name evidence="2" type="ORF">CesoFtcFv8_024975</name>
</gene>
<proteinExistence type="predicted"/>
<evidence type="ECO:0000313" key="2">
    <source>
        <dbReference type="EMBL" id="KAK5877474.1"/>
    </source>
</evidence>
<protein>
    <submittedName>
        <fullName evidence="2">Uncharacterized protein</fullName>
    </submittedName>
</protein>
<evidence type="ECO:0000313" key="3">
    <source>
        <dbReference type="Proteomes" id="UP001335648"/>
    </source>
</evidence>
<feature type="region of interest" description="Disordered" evidence="1">
    <location>
        <begin position="1"/>
        <end position="67"/>
    </location>
</feature>
<dbReference type="Proteomes" id="UP001335648">
    <property type="component" value="Unassembled WGS sequence"/>
</dbReference>
<dbReference type="AlphaFoldDB" id="A0AAN8GE82"/>
<keyword evidence="3" id="KW-1185">Reference proteome</keyword>
<sequence length="95" mass="11223">MKGGRRDERKELEATEEERYTQRGRQVGGRQEKEMRKKGGIDTERKKISSWKERGGRMKGERRKEEMKERGDEWLSFLFSCTPRSSSSPSVNVIR</sequence>
<organism evidence="2 3">
    <name type="scientific">Champsocephalus esox</name>
    <name type="common">pike icefish</name>
    <dbReference type="NCBI Taxonomy" id="159716"/>
    <lineage>
        <taxon>Eukaryota</taxon>
        <taxon>Metazoa</taxon>
        <taxon>Chordata</taxon>
        <taxon>Craniata</taxon>
        <taxon>Vertebrata</taxon>
        <taxon>Euteleostomi</taxon>
        <taxon>Actinopterygii</taxon>
        <taxon>Neopterygii</taxon>
        <taxon>Teleostei</taxon>
        <taxon>Neoteleostei</taxon>
        <taxon>Acanthomorphata</taxon>
        <taxon>Eupercaria</taxon>
        <taxon>Perciformes</taxon>
        <taxon>Notothenioidei</taxon>
        <taxon>Channichthyidae</taxon>
        <taxon>Champsocephalus</taxon>
    </lineage>
</organism>
<feature type="compositionally biased region" description="Basic and acidic residues" evidence="1">
    <location>
        <begin position="30"/>
        <end position="67"/>
    </location>
</feature>
<name>A0AAN8GE82_9TELE</name>
<feature type="compositionally biased region" description="Basic and acidic residues" evidence="1">
    <location>
        <begin position="1"/>
        <end position="21"/>
    </location>
</feature>
<accession>A0AAN8GE82</accession>
<reference evidence="2 3" key="1">
    <citation type="journal article" date="2023" name="Mol. Biol. Evol.">
        <title>Genomics of Secondarily Temperate Adaptation in the Only Non-Antarctic Icefish.</title>
        <authorList>
            <person name="Rivera-Colon A.G."/>
            <person name="Rayamajhi N."/>
            <person name="Minhas B.F."/>
            <person name="Madrigal G."/>
            <person name="Bilyk K.T."/>
            <person name="Yoon V."/>
            <person name="Hune M."/>
            <person name="Gregory S."/>
            <person name="Cheng C.H.C."/>
            <person name="Catchen J.M."/>
        </authorList>
    </citation>
    <scope>NUCLEOTIDE SEQUENCE [LARGE SCALE GENOMIC DNA]</scope>
    <source>
        <strain evidence="2">JC2023a</strain>
    </source>
</reference>
<dbReference type="EMBL" id="JAULUE010002066">
    <property type="protein sequence ID" value="KAK5877474.1"/>
    <property type="molecule type" value="Genomic_DNA"/>
</dbReference>